<dbReference type="EMBL" id="CP114006">
    <property type="protein sequence ID" value="WAN63416.1"/>
    <property type="molecule type" value="Genomic_DNA"/>
</dbReference>
<dbReference type="Gene3D" id="1.10.1760.20">
    <property type="match status" value="1"/>
</dbReference>
<feature type="transmembrane region" description="Helical" evidence="1">
    <location>
        <begin position="161"/>
        <end position="182"/>
    </location>
</feature>
<keyword evidence="1" id="KW-0812">Transmembrane</keyword>
<organism evidence="2 3">
    <name type="scientific">Candidatus Phytoplasma rubi</name>
    <dbReference type="NCBI Taxonomy" id="399025"/>
    <lineage>
        <taxon>Bacteria</taxon>
        <taxon>Bacillati</taxon>
        <taxon>Mycoplasmatota</taxon>
        <taxon>Mollicutes</taxon>
        <taxon>Acholeplasmatales</taxon>
        <taxon>Acholeplasmataceae</taxon>
        <taxon>Candidatus Phytoplasma</taxon>
        <taxon>16SrV (Elm yellows group)</taxon>
    </lineage>
</organism>
<proteinExistence type="predicted"/>
<keyword evidence="3" id="KW-1185">Reference proteome</keyword>
<evidence type="ECO:0000256" key="1">
    <source>
        <dbReference type="SAM" id="Phobius"/>
    </source>
</evidence>
<feature type="transmembrane region" description="Helical" evidence="1">
    <location>
        <begin position="86"/>
        <end position="108"/>
    </location>
</feature>
<feature type="transmembrane region" description="Helical" evidence="1">
    <location>
        <begin position="6"/>
        <end position="26"/>
    </location>
</feature>
<feature type="transmembrane region" description="Helical" evidence="1">
    <location>
        <begin position="120"/>
        <end position="141"/>
    </location>
</feature>
<gene>
    <name evidence="2" type="ORF">RS022_05520</name>
</gene>
<evidence type="ECO:0000313" key="3">
    <source>
        <dbReference type="Proteomes" id="UP001164727"/>
    </source>
</evidence>
<keyword evidence="1" id="KW-1133">Transmembrane helix</keyword>
<sequence>MQKTSLYKIIITSFFISISILIDIFFSIFEIKFFKLTLVIIFLGGYFLGFLNGLIICIFYTLWHLTRSFYSFTILAQSLNFNNTQIFFSILLDYILPNLIISLSGLFFYKKNHQIIKKFFLCFLLINFLRMLSTSLSSIFIYRELLIEKNISEQNILISALLFNLTPFITNFFLGGFCSFYLKNRLKDIFDK</sequence>
<feature type="transmembrane region" description="Helical" evidence="1">
    <location>
        <begin position="38"/>
        <end position="66"/>
    </location>
</feature>
<protein>
    <recommendedName>
        <fullName evidence="4">ECF transporter S component</fullName>
    </recommendedName>
</protein>
<dbReference type="RefSeq" id="WP_268849626.1">
    <property type="nucleotide sequence ID" value="NZ_CP114006.1"/>
</dbReference>
<accession>A0ABY7BUE3</accession>
<evidence type="ECO:0008006" key="4">
    <source>
        <dbReference type="Google" id="ProtNLM"/>
    </source>
</evidence>
<dbReference type="Proteomes" id="UP001164727">
    <property type="component" value="Chromosome"/>
</dbReference>
<keyword evidence="1" id="KW-0472">Membrane</keyword>
<name>A0ABY7BUE3_9MOLU</name>
<reference evidence="2 3" key="1">
    <citation type="journal article" date="2023" name="Microbiol. Resour. Announc.">
        <title>Complete Genome of 'Candidatus Phytoplasma rubi' RS, a Phytopathogenic Bacterium Associated with Rubus Stunt Disease.</title>
        <authorList>
            <person name="Duckeck D."/>
            <person name="Zubert C."/>
            <person name="Bohm J.W."/>
            <person name="Carminati G."/>
            <person name="Schneider B."/>
            <person name="Kube M."/>
        </authorList>
    </citation>
    <scope>NUCLEOTIDE SEQUENCE [LARGE SCALE GENOMIC DNA]</scope>
    <source>
        <strain evidence="2 3">RS</strain>
    </source>
</reference>
<evidence type="ECO:0000313" key="2">
    <source>
        <dbReference type="EMBL" id="WAN63416.1"/>
    </source>
</evidence>